<dbReference type="GeneID" id="20249445"/>
<protein>
    <submittedName>
        <fullName evidence="2">Uncharacterized protein</fullName>
    </submittedName>
</protein>
<evidence type="ECO:0000256" key="1">
    <source>
        <dbReference type="SAM" id="MobiDB-lite"/>
    </source>
</evidence>
<dbReference type="AlphaFoldDB" id="V4A024"/>
<name>V4A024_LOTGI</name>
<proteinExistence type="predicted"/>
<feature type="region of interest" description="Disordered" evidence="1">
    <location>
        <begin position="472"/>
        <end position="504"/>
    </location>
</feature>
<dbReference type="CTD" id="20249445"/>
<accession>V4A024</accession>
<reference evidence="2 3" key="1">
    <citation type="journal article" date="2013" name="Nature">
        <title>Insights into bilaterian evolution from three spiralian genomes.</title>
        <authorList>
            <person name="Simakov O."/>
            <person name="Marletaz F."/>
            <person name="Cho S.J."/>
            <person name="Edsinger-Gonzales E."/>
            <person name="Havlak P."/>
            <person name="Hellsten U."/>
            <person name="Kuo D.H."/>
            <person name="Larsson T."/>
            <person name="Lv J."/>
            <person name="Arendt D."/>
            <person name="Savage R."/>
            <person name="Osoegawa K."/>
            <person name="de Jong P."/>
            <person name="Grimwood J."/>
            <person name="Chapman J.A."/>
            <person name="Shapiro H."/>
            <person name="Aerts A."/>
            <person name="Otillar R.P."/>
            <person name="Terry A.Y."/>
            <person name="Boore J.L."/>
            <person name="Grigoriev I.V."/>
            <person name="Lindberg D.R."/>
            <person name="Seaver E.C."/>
            <person name="Weisblat D.A."/>
            <person name="Putnam N.H."/>
            <person name="Rokhsar D.S."/>
        </authorList>
    </citation>
    <scope>NUCLEOTIDE SEQUENCE [LARGE SCALE GENOMIC DNA]</scope>
</reference>
<sequence length="904" mass="103368">MNRIISQDIAALQTVNRFSPNFSCLGVDEGQVKKVDLKGYRSTVVKGNRVQEVDLPHSPIAIPSSLQLTDSTSTKAENPKWKDIFIEKTEKHEPKSLFSYHVKQNEVPVKKRPQTCLSEYNSTVVPNVSNKKMKLPIDDWGLSSQIVERKDTTDKDMFHSSAQVNNPWASEDFQITPLNEYDVKYEDMIPWKVNGDFNKKSLKEDINPKPWIQENFKSLKPSYKTSYDNNFPKLSPEICHTKKHHSSRFNPIKPPDLYLEEKFSRNSQKAYKNKSREELKNHMNQYSKLDSFDGDYSFHAFKKPKHHNNWDQIMFSNPHMNSVKYYESYSTSSYYEPDSESTPVNKLTHNKRTGSHSTLEEIKSNFIRNHGNMNSLLDNHHYKMPPRIGNIPVESPLFRFHPRNYHEKNQIANGDETPICENPPHLFNNHHNVRKSLTPLFDSTQQMAALTPNELSFVKMLSQDQKVMTSFDEESNIGLRDGGTPYFREKSKKRKSADKSKEMTEVLAELSQLQHENDKDNMQSVSPVSQTQTTMDSPNLSESVHRTMETEVHVEKKPLNKTISKSDTPTSNGDLLDTNHAPIFNDNLPEYNHAQCTSKENLSKNNSTSTSKEDLFDNNITCITNTDFLDKNNTCISKEDFSEHKQVPSTSAVDLSVSRQISDKTLCHSPILIPDSFETQAATKRLNRSFEDGNPESFNLQVDTKKAHVHKLDHIANNIDVLTPNDFCTSDQTLEPFSSVHNDGTNTAISLRQKENTVQLDVHVDMTRDLESEASSVDPTTSCHLLLQSGDVLHRLRVDQATQTDVLTKEVALSPIFKKYSSISVSTQWQSLEFYSPKFTQGCVELCEDETNGTQLHTHCNVKDIEKFSTEYLTSTQDSLMDNSDSSQTQSFYSLRSRQKCLQS</sequence>
<dbReference type="OrthoDB" id="6430388at2759"/>
<evidence type="ECO:0000313" key="2">
    <source>
        <dbReference type="EMBL" id="ESO89992.1"/>
    </source>
</evidence>
<dbReference type="RefSeq" id="XP_009059458.1">
    <property type="nucleotide sequence ID" value="XM_009061210.1"/>
</dbReference>
<dbReference type="EMBL" id="KB202518">
    <property type="protein sequence ID" value="ESO89992.1"/>
    <property type="molecule type" value="Genomic_DNA"/>
</dbReference>
<dbReference type="KEGG" id="lgi:LOTGIDRAFT_234094"/>
<gene>
    <name evidence="2" type="ORF">LOTGIDRAFT_234094</name>
</gene>
<evidence type="ECO:0000313" key="3">
    <source>
        <dbReference type="Proteomes" id="UP000030746"/>
    </source>
</evidence>
<keyword evidence="3" id="KW-1185">Reference proteome</keyword>
<dbReference type="Proteomes" id="UP000030746">
    <property type="component" value="Unassembled WGS sequence"/>
</dbReference>
<dbReference type="HOGENOM" id="CLU_320872_0_0_1"/>
<organism evidence="2 3">
    <name type="scientific">Lottia gigantea</name>
    <name type="common">Giant owl limpet</name>
    <dbReference type="NCBI Taxonomy" id="225164"/>
    <lineage>
        <taxon>Eukaryota</taxon>
        <taxon>Metazoa</taxon>
        <taxon>Spiralia</taxon>
        <taxon>Lophotrochozoa</taxon>
        <taxon>Mollusca</taxon>
        <taxon>Gastropoda</taxon>
        <taxon>Patellogastropoda</taxon>
        <taxon>Lottioidea</taxon>
        <taxon>Lottiidae</taxon>
        <taxon>Lottia</taxon>
    </lineage>
</organism>